<dbReference type="PANTHER" id="PTHR24133">
    <property type="entry name" value="ANKYRIN DOMAIN-CONTAINING"/>
    <property type="match status" value="1"/>
</dbReference>
<dbReference type="SUPFAM" id="SSF48403">
    <property type="entry name" value="Ankyrin repeat"/>
    <property type="match status" value="1"/>
</dbReference>
<keyword evidence="1" id="KW-0040">ANK repeat</keyword>
<keyword evidence="3" id="KW-1185">Reference proteome</keyword>
<dbReference type="SMART" id="SM00248">
    <property type="entry name" value="ANK"/>
    <property type="match status" value="4"/>
</dbReference>
<dbReference type="PROSITE" id="PS50088">
    <property type="entry name" value="ANK_REPEAT"/>
    <property type="match status" value="3"/>
</dbReference>
<dbReference type="Gene3D" id="1.25.40.20">
    <property type="entry name" value="Ankyrin repeat-containing domain"/>
    <property type="match status" value="2"/>
</dbReference>
<dbReference type="EMBL" id="CP036276">
    <property type="protein sequence ID" value="QDU42920.1"/>
    <property type="molecule type" value="Genomic_DNA"/>
</dbReference>
<feature type="repeat" description="ANK" evidence="1">
    <location>
        <begin position="206"/>
        <end position="238"/>
    </location>
</feature>
<protein>
    <submittedName>
        <fullName evidence="2">Ankyrin repeats (3 copies)</fullName>
    </submittedName>
</protein>
<organism evidence="2 3">
    <name type="scientific">Symmachiella dynata</name>
    <dbReference type="NCBI Taxonomy" id="2527995"/>
    <lineage>
        <taxon>Bacteria</taxon>
        <taxon>Pseudomonadati</taxon>
        <taxon>Planctomycetota</taxon>
        <taxon>Planctomycetia</taxon>
        <taxon>Planctomycetales</taxon>
        <taxon>Planctomycetaceae</taxon>
        <taxon>Symmachiella</taxon>
    </lineage>
</organism>
<gene>
    <name evidence="2" type="ORF">Mal52_13900</name>
</gene>
<dbReference type="InterPro" id="IPR002110">
    <property type="entry name" value="Ankyrin_rpt"/>
</dbReference>
<sequence length="276" mass="29609">MSQLKKAIVAGDVERARQLLNENPKLASTPIRWGSILNSCQTEPLHFLSDGPFNQLWDHGRQAELARALIDAGAPVDGLPGGGETPLHGAASLGEAGVAQVLIDAGANIEAVASYPGIPDGTPLDFAVHFGMVEVVDLLLRKGAKVLSTRIAAGVGKLDRVRADLESASLSNEQAFDVLRCAVVCDRIPVVEYLLDSGLDVNVMDGKATALHWAAWEAKPNMVSFLLSRGADATLLDAKYQMSPGGWARHRRKEVGPRWGHDEVIRILEHHVSEPA</sequence>
<dbReference type="PROSITE" id="PS50297">
    <property type="entry name" value="ANK_REP_REGION"/>
    <property type="match status" value="3"/>
</dbReference>
<dbReference type="RefSeq" id="WP_145374914.1">
    <property type="nucleotide sequence ID" value="NZ_CP036276.1"/>
</dbReference>
<feature type="repeat" description="ANK" evidence="1">
    <location>
        <begin position="119"/>
        <end position="146"/>
    </location>
</feature>
<evidence type="ECO:0000313" key="3">
    <source>
        <dbReference type="Proteomes" id="UP000319383"/>
    </source>
</evidence>
<name>A0A517ZK96_9PLAN</name>
<dbReference type="Proteomes" id="UP000319383">
    <property type="component" value="Chromosome"/>
</dbReference>
<evidence type="ECO:0000256" key="1">
    <source>
        <dbReference type="PROSITE-ProRule" id="PRU00023"/>
    </source>
</evidence>
<dbReference type="PANTHER" id="PTHR24133:SF40">
    <property type="entry name" value="ANKYRIN REPEAT DOMAIN 44"/>
    <property type="match status" value="1"/>
</dbReference>
<dbReference type="PRINTS" id="PR01415">
    <property type="entry name" value="ANKYRIN"/>
</dbReference>
<dbReference type="Pfam" id="PF12796">
    <property type="entry name" value="Ank_2"/>
    <property type="match status" value="2"/>
</dbReference>
<dbReference type="InterPro" id="IPR052391">
    <property type="entry name" value="E3_Ligase-Neurotoxin"/>
</dbReference>
<dbReference type="AlphaFoldDB" id="A0A517ZK96"/>
<accession>A0A517ZK96</accession>
<dbReference type="InterPro" id="IPR036770">
    <property type="entry name" value="Ankyrin_rpt-contain_sf"/>
</dbReference>
<dbReference type="KEGG" id="sdyn:Mal52_13900"/>
<evidence type="ECO:0000313" key="2">
    <source>
        <dbReference type="EMBL" id="QDU42920.1"/>
    </source>
</evidence>
<reference evidence="2 3" key="1">
    <citation type="submission" date="2019-02" db="EMBL/GenBank/DDBJ databases">
        <title>Deep-cultivation of Planctomycetes and their phenomic and genomic characterization uncovers novel biology.</title>
        <authorList>
            <person name="Wiegand S."/>
            <person name="Jogler M."/>
            <person name="Boedeker C."/>
            <person name="Pinto D."/>
            <person name="Vollmers J."/>
            <person name="Rivas-Marin E."/>
            <person name="Kohn T."/>
            <person name="Peeters S.H."/>
            <person name="Heuer A."/>
            <person name="Rast P."/>
            <person name="Oberbeckmann S."/>
            <person name="Bunk B."/>
            <person name="Jeske O."/>
            <person name="Meyerdierks A."/>
            <person name="Storesund J.E."/>
            <person name="Kallscheuer N."/>
            <person name="Luecker S."/>
            <person name="Lage O.M."/>
            <person name="Pohl T."/>
            <person name="Merkel B.J."/>
            <person name="Hornburger P."/>
            <person name="Mueller R.-W."/>
            <person name="Bruemmer F."/>
            <person name="Labrenz M."/>
            <person name="Spormann A.M."/>
            <person name="Op den Camp H."/>
            <person name="Overmann J."/>
            <person name="Amann R."/>
            <person name="Jetten M.S.M."/>
            <person name="Mascher T."/>
            <person name="Medema M.H."/>
            <person name="Devos D.P."/>
            <person name="Kaster A.-K."/>
            <person name="Ovreas L."/>
            <person name="Rohde M."/>
            <person name="Galperin M.Y."/>
            <person name="Jogler C."/>
        </authorList>
    </citation>
    <scope>NUCLEOTIDE SEQUENCE [LARGE SCALE GENOMIC DNA]</scope>
    <source>
        <strain evidence="2 3">Mal52</strain>
    </source>
</reference>
<feature type="repeat" description="ANK" evidence="1">
    <location>
        <begin position="82"/>
        <end position="114"/>
    </location>
</feature>
<proteinExistence type="predicted"/>